<sequence length="411" mass="43629">MVLDLGVQPAYRHGVYPDENGRFGAFGGRYVPEGLMPALLDLEHAYRLARTDPDFGEQLTALLRDRVGRPTRLHQVPRFAATLGVPGLKVYLKREDMAHTGSHKINNALGQALLAQRMGKTRIVAETGAGQHGGAVAAVCAMLGLECVIYMGGDDMRRQPSTVARMRLLGAEVRPVETGTRRVKEAISASVRDWVENLAHTHLLLGTVVGPAPYPRMVRDFQTVIGREARADILRAEGRLPDLVLACVGGGSNALGLFHPFAADAEVELVAVEAAGRGGAEGEHAATLTAGSPGEVDGTFSYLLQDADGQIIRTHSIAAGLDYPGVGPELSYLRDSGRMSARTATDAVALRGLRALSRTEGVLAGLESAHAVGHLMERAERGELAPHTVVVLCLSGGGDKDLAIASERIEP</sequence>
<dbReference type="HAMAP" id="MF_00133">
    <property type="entry name" value="Trp_synth_beta"/>
    <property type="match status" value="1"/>
</dbReference>
<organism evidence="13 14">
    <name type="scientific">Nocardia cyriacigeorgica</name>
    <dbReference type="NCBI Taxonomy" id="135487"/>
    <lineage>
        <taxon>Bacteria</taxon>
        <taxon>Bacillati</taxon>
        <taxon>Actinomycetota</taxon>
        <taxon>Actinomycetes</taxon>
        <taxon>Mycobacteriales</taxon>
        <taxon>Nocardiaceae</taxon>
        <taxon>Nocardia</taxon>
    </lineage>
</organism>
<feature type="domain" description="Tryptophan synthase beta chain-like PALP" evidence="12">
    <location>
        <begin position="68"/>
        <end position="396"/>
    </location>
</feature>
<reference evidence="13 14" key="1">
    <citation type="submission" date="2019-05" db="EMBL/GenBank/DDBJ databases">
        <title>Genomes sequences of two Nocardia cyriacigeorgica environmental isolates, type strains Nocardia asteroides ATCC 19247 and Nocardia cyriacigeorgica DSM 44484.</title>
        <authorList>
            <person name="Vautrin F."/>
            <person name="Bergeron E."/>
            <person name="Dubost A."/>
            <person name="Abrouk D."/>
            <person name="Rodriguez Nava V."/>
            <person name="Pujic P."/>
        </authorList>
    </citation>
    <scope>NUCLEOTIDE SEQUENCE [LARGE SCALE GENOMIC DNA]</scope>
    <source>
        <strain evidence="13 14">EML 446</strain>
    </source>
</reference>
<comment type="caution">
    <text evidence="13">The sequence shown here is derived from an EMBL/GenBank/DDBJ whole genome shotgun (WGS) entry which is preliminary data.</text>
</comment>
<dbReference type="InterPro" id="IPR006653">
    <property type="entry name" value="Trp_synth_b_CS"/>
</dbReference>
<comment type="subunit">
    <text evidence="4 11">Tetramer of two alpha and two beta chains.</text>
</comment>
<keyword evidence="6 11" id="KW-0822">Tryptophan biosynthesis</keyword>
<evidence type="ECO:0000256" key="4">
    <source>
        <dbReference type="ARBA" id="ARBA00011270"/>
    </source>
</evidence>
<evidence type="ECO:0000256" key="1">
    <source>
        <dbReference type="ARBA" id="ARBA00001933"/>
    </source>
</evidence>
<dbReference type="EMBL" id="VBUT01000003">
    <property type="protein sequence ID" value="TLF79563.1"/>
    <property type="molecule type" value="Genomic_DNA"/>
</dbReference>
<evidence type="ECO:0000313" key="13">
    <source>
        <dbReference type="EMBL" id="TLF79563.1"/>
    </source>
</evidence>
<dbReference type="GO" id="GO:0005737">
    <property type="term" value="C:cytoplasm"/>
    <property type="evidence" value="ECO:0007669"/>
    <property type="project" value="TreeGrafter"/>
</dbReference>
<comment type="similarity">
    <text evidence="3 11">Belongs to the TrpB family.</text>
</comment>
<dbReference type="InterPro" id="IPR036052">
    <property type="entry name" value="TrpB-like_PALP_sf"/>
</dbReference>
<dbReference type="PANTHER" id="PTHR48077:SF3">
    <property type="entry name" value="TRYPTOPHAN SYNTHASE"/>
    <property type="match status" value="1"/>
</dbReference>
<dbReference type="CDD" id="cd06446">
    <property type="entry name" value="Trp-synth_B"/>
    <property type="match status" value="1"/>
</dbReference>
<evidence type="ECO:0000256" key="9">
    <source>
        <dbReference type="ARBA" id="ARBA00023239"/>
    </source>
</evidence>
<proteinExistence type="inferred from homology"/>
<dbReference type="PIRSF" id="PIRSF001413">
    <property type="entry name" value="Trp_syn_beta"/>
    <property type="match status" value="1"/>
</dbReference>
<dbReference type="Gene3D" id="3.40.50.1100">
    <property type="match status" value="2"/>
</dbReference>
<comment type="cofactor">
    <cofactor evidence="1 11">
        <name>pyridoxal 5'-phosphate</name>
        <dbReference type="ChEBI" id="CHEBI:597326"/>
    </cofactor>
</comment>
<evidence type="ECO:0000256" key="10">
    <source>
        <dbReference type="ARBA" id="ARBA00049047"/>
    </source>
</evidence>
<dbReference type="InterPro" id="IPR001926">
    <property type="entry name" value="TrpB-like_PALP"/>
</dbReference>
<evidence type="ECO:0000256" key="8">
    <source>
        <dbReference type="ARBA" id="ARBA00023141"/>
    </source>
</evidence>
<dbReference type="SUPFAM" id="SSF53686">
    <property type="entry name" value="Tryptophan synthase beta subunit-like PLP-dependent enzymes"/>
    <property type="match status" value="1"/>
</dbReference>
<feature type="modified residue" description="N6-(pyridoxal phosphate)lysine" evidence="11">
    <location>
        <position position="104"/>
    </location>
</feature>
<evidence type="ECO:0000259" key="12">
    <source>
        <dbReference type="Pfam" id="PF00291"/>
    </source>
</evidence>
<evidence type="ECO:0000256" key="3">
    <source>
        <dbReference type="ARBA" id="ARBA00009982"/>
    </source>
</evidence>
<dbReference type="Pfam" id="PF00291">
    <property type="entry name" value="PALP"/>
    <property type="match status" value="1"/>
</dbReference>
<accession>A0A5R8NV12</accession>
<dbReference type="PROSITE" id="PS00168">
    <property type="entry name" value="TRP_SYNTHASE_BETA"/>
    <property type="match status" value="1"/>
</dbReference>
<protein>
    <recommendedName>
        <fullName evidence="11">Tryptophan synthase beta chain</fullName>
        <ecNumber evidence="11">4.2.1.20</ecNumber>
    </recommendedName>
</protein>
<evidence type="ECO:0000256" key="6">
    <source>
        <dbReference type="ARBA" id="ARBA00022822"/>
    </source>
</evidence>
<comment type="function">
    <text evidence="11">The beta subunit is responsible for the synthesis of L-tryptophan from indole and L-serine.</text>
</comment>
<dbReference type="RefSeq" id="WP_138447437.1">
    <property type="nucleotide sequence ID" value="NZ_VBUT01000003.1"/>
</dbReference>
<dbReference type="UniPathway" id="UPA00035">
    <property type="reaction ID" value="UER00044"/>
</dbReference>
<comment type="pathway">
    <text evidence="2 11">Amino-acid biosynthesis; L-tryptophan biosynthesis; L-tryptophan from chorismate: step 5/5.</text>
</comment>
<dbReference type="FunFam" id="3.40.50.1100:FF:000004">
    <property type="entry name" value="Tryptophan synthase beta chain"/>
    <property type="match status" value="1"/>
</dbReference>
<dbReference type="GO" id="GO:0004834">
    <property type="term" value="F:tryptophan synthase activity"/>
    <property type="evidence" value="ECO:0007669"/>
    <property type="project" value="UniProtKB-UniRule"/>
</dbReference>
<evidence type="ECO:0000256" key="11">
    <source>
        <dbReference type="HAMAP-Rule" id="MF_00133"/>
    </source>
</evidence>
<name>A0A5R8NV12_9NOCA</name>
<evidence type="ECO:0000313" key="14">
    <source>
        <dbReference type="Proteomes" id="UP000306378"/>
    </source>
</evidence>
<evidence type="ECO:0000256" key="2">
    <source>
        <dbReference type="ARBA" id="ARBA00004733"/>
    </source>
</evidence>
<dbReference type="InterPro" id="IPR023026">
    <property type="entry name" value="Trp_synth_beta/beta-like"/>
</dbReference>
<keyword evidence="8 11" id="KW-0057">Aromatic amino acid biosynthesis</keyword>
<dbReference type="EC" id="4.2.1.20" evidence="11"/>
<comment type="catalytic activity">
    <reaction evidence="10 11">
        <text>(1S,2R)-1-C-(indol-3-yl)glycerol 3-phosphate + L-serine = D-glyceraldehyde 3-phosphate + L-tryptophan + H2O</text>
        <dbReference type="Rhea" id="RHEA:10532"/>
        <dbReference type="ChEBI" id="CHEBI:15377"/>
        <dbReference type="ChEBI" id="CHEBI:33384"/>
        <dbReference type="ChEBI" id="CHEBI:57912"/>
        <dbReference type="ChEBI" id="CHEBI:58866"/>
        <dbReference type="ChEBI" id="CHEBI:59776"/>
        <dbReference type="EC" id="4.2.1.20"/>
    </reaction>
</comment>
<keyword evidence="5 11" id="KW-0028">Amino-acid biosynthesis</keyword>
<keyword evidence="9 11" id="KW-0456">Lyase</keyword>
<gene>
    <name evidence="11 13" type="primary">trpB</name>
    <name evidence="13" type="ORF">FEK34_09545</name>
</gene>
<keyword evidence="7 11" id="KW-0663">Pyridoxal phosphate</keyword>
<evidence type="ECO:0000256" key="7">
    <source>
        <dbReference type="ARBA" id="ARBA00022898"/>
    </source>
</evidence>
<dbReference type="AlphaFoldDB" id="A0A5R8NV12"/>
<evidence type="ECO:0000256" key="5">
    <source>
        <dbReference type="ARBA" id="ARBA00022605"/>
    </source>
</evidence>
<dbReference type="Proteomes" id="UP000306378">
    <property type="component" value="Unassembled WGS sequence"/>
</dbReference>
<dbReference type="PANTHER" id="PTHR48077">
    <property type="entry name" value="TRYPTOPHAN SYNTHASE-RELATED"/>
    <property type="match status" value="1"/>
</dbReference>
<dbReference type="InterPro" id="IPR006654">
    <property type="entry name" value="Trp_synth_beta"/>
</dbReference>
<dbReference type="NCBIfam" id="TIGR00263">
    <property type="entry name" value="trpB"/>
    <property type="match status" value="1"/>
</dbReference>